<dbReference type="SUPFAM" id="SSF141694">
    <property type="entry name" value="AF2212/PG0164-like"/>
    <property type="match status" value="1"/>
</dbReference>
<dbReference type="InterPro" id="IPR037079">
    <property type="entry name" value="AF2212/PG0164-like_sf"/>
</dbReference>
<dbReference type="Pfam" id="PF08922">
    <property type="entry name" value="DUF1905"/>
    <property type="match status" value="1"/>
</dbReference>
<dbReference type="Proteomes" id="UP000321532">
    <property type="component" value="Unassembled WGS sequence"/>
</dbReference>
<dbReference type="RefSeq" id="WP_146894882.1">
    <property type="nucleotide sequence ID" value="NZ_BJYS01000002.1"/>
</dbReference>
<reference evidence="1 2" key="1">
    <citation type="submission" date="2019-07" db="EMBL/GenBank/DDBJ databases">
        <title>Whole genome shotgun sequence of Adhaeribacter aerolatus NBRC 106133.</title>
        <authorList>
            <person name="Hosoyama A."/>
            <person name="Uohara A."/>
            <person name="Ohji S."/>
            <person name="Ichikawa N."/>
        </authorList>
    </citation>
    <scope>NUCLEOTIDE SEQUENCE [LARGE SCALE GENOMIC DNA]</scope>
    <source>
        <strain evidence="1 2">NBRC 106133</strain>
    </source>
</reference>
<gene>
    <name evidence="1" type="ORF">AAE02nite_05070</name>
</gene>
<evidence type="ECO:0008006" key="3">
    <source>
        <dbReference type="Google" id="ProtNLM"/>
    </source>
</evidence>
<organism evidence="1 2">
    <name type="scientific">Adhaeribacter aerolatus</name>
    <dbReference type="NCBI Taxonomy" id="670289"/>
    <lineage>
        <taxon>Bacteria</taxon>
        <taxon>Pseudomonadati</taxon>
        <taxon>Bacteroidota</taxon>
        <taxon>Cytophagia</taxon>
        <taxon>Cytophagales</taxon>
        <taxon>Hymenobacteraceae</taxon>
        <taxon>Adhaeribacter</taxon>
    </lineage>
</organism>
<dbReference type="AlphaFoldDB" id="A0A512AT20"/>
<dbReference type="OrthoDB" id="959664at2"/>
<comment type="caution">
    <text evidence="1">The sequence shown here is derived from an EMBL/GenBank/DDBJ whole genome shotgun (WGS) entry which is preliminary data.</text>
</comment>
<evidence type="ECO:0000313" key="1">
    <source>
        <dbReference type="EMBL" id="GEO02843.1"/>
    </source>
</evidence>
<keyword evidence="2" id="KW-1185">Reference proteome</keyword>
<accession>A0A512AT20</accession>
<evidence type="ECO:0000313" key="2">
    <source>
        <dbReference type="Proteomes" id="UP000321532"/>
    </source>
</evidence>
<dbReference type="InterPro" id="IPR015018">
    <property type="entry name" value="DUF1905"/>
</dbReference>
<sequence>MALIRYSTQINRLEHLVGMHYLEVPRQVVQQLGGKFNLRLLCTVNDKLTFQGGLVALGQGDAYISISNKRLKQLGLKYGDWVSVSLEEDKSQYGMAVPEELAELLRQDEAGRQRFERLTPGRQRYIIHYVSSVKNTQLRVDRAITLIENLKRLPVGKESFREMLGM</sequence>
<dbReference type="Gene3D" id="2.40.30.100">
    <property type="entry name" value="AF2212/PG0164-like"/>
    <property type="match status" value="1"/>
</dbReference>
<dbReference type="EMBL" id="BJYS01000002">
    <property type="protein sequence ID" value="GEO02843.1"/>
    <property type="molecule type" value="Genomic_DNA"/>
</dbReference>
<name>A0A512AT20_9BACT</name>
<proteinExistence type="predicted"/>
<protein>
    <recommendedName>
        <fullName evidence="3">DUF1905 domain-containing protein</fullName>
    </recommendedName>
</protein>
<dbReference type="Pfam" id="PF13376">
    <property type="entry name" value="OmdA"/>
    <property type="match status" value="1"/>
</dbReference>